<reference evidence="2 3" key="1">
    <citation type="journal article" date="2011" name="Front. Microbiol.">
        <title>Genomic signatures of strain selection and enhancement in Bacillus atrophaeus var. globigii, a historical biowarfare simulant.</title>
        <authorList>
            <person name="Gibbons H.S."/>
            <person name="Broomall S.M."/>
            <person name="McNew L.A."/>
            <person name="Daligault H."/>
            <person name="Chapman C."/>
            <person name="Bruce D."/>
            <person name="Karavis M."/>
            <person name="Krepps M."/>
            <person name="McGregor P.A."/>
            <person name="Hong C."/>
            <person name="Park K.H."/>
            <person name="Akmal A."/>
            <person name="Feldman A."/>
            <person name="Lin J.S."/>
            <person name="Chang W.E."/>
            <person name="Higgs B.W."/>
            <person name="Demirev P."/>
            <person name="Lindquist J."/>
            <person name="Liem A."/>
            <person name="Fochler E."/>
            <person name="Read T.D."/>
            <person name="Tapia R."/>
            <person name="Johnson S."/>
            <person name="Bishop-Lilly K.A."/>
            <person name="Detter C."/>
            <person name="Han C."/>
            <person name="Sozhamannan S."/>
            <person name="Rosenzweig C.N."/>
            <person name="Skowronski E.W."/>
        </authorList>
    </citation>
    <scope>NUCLEOTIDE SEQUENCE [LARGE SCALE GENOMIC DNA]</scope>
    <source>
        <strain evidence="2 3">1942</strain>
    </source>
</reference>
<evidence type="ECO:0000313" key="3">
    <source>
        <dbReference type="Proteomes" id="UP000006867"/>
    </source>
</evidence>
<protein>
    <recommendedName>
        <fullName evidence="4">Endolytic transglycosylase MltG</fullName>
    </recommendedName>
</protein>
<feature type="region of interest" description="Disordered" evidence="1">
    <location>
        <begin position="69"/>
        <end position="89"/>
    </location>
</feature>
<accession>A0ABM5LYS4</accession>
<name>A0ABM5LYS4_BACA1</name>
<proteinExistence type="predicted"/>
<evidence type="ECO:0000256" key="1">
    <source>
        <dbReference type="SAM" id="MobiDB-lite"/>
    </source>
</evidence>
<sequence length="156" mass="17304">MTKRGIQAFAGGIILATAVLAGVFYLTDEDQAAAVKNEKSVSEQDVSSYLDSKKMVSVDRDEYQKLLDSKEKSLSDDSNADTEKNKNKNKTYKLTIKDGMSTADVSDILEKEGLISSAQDFNDYVIDAGYHKEIRAGNFKLKQGMSFKKIVKTLTR</sequence>
<keyword evidence="3" id="KW-1185">Reference proteome</keyword>
<dbReference type="InterPro" id="IPR003770">
    <property type="entry name" value="MLTG-like"/>
</dbReference>
<dbReference type="RefSeq" id="WP_003325403.1">
    <property type="nucleotide sequence ID" value="NC_014639.1"/>
</dbReference>
<gene>
    <name evidence="2" type="ordered locus">BATR1942_10785</name>
</gene>
<evidence type="ECO:0000313" key="2">
    <source>
        <dbReference type="EMBL" id="ADP33088.1"/>
    </source>
</evidence>
<evidence type="ECO:0008006" key="4">
    <source>
        <dbReference type="Google" id="ProtNLM"/>
    </source>
</evidence>
<organism evidence="2 3">
    <name type="scientific">Bacillus atrophaeus (strain 1942)</name>
    <dbReference type="NCBI Taxonomy" id="720555"/>
    <lineage>
        <taxon>Bacteria</taxon>
        <taxon>Bacillati</taxon>
        <taxon>Bacillota</taxon>
        <taxon>Bacilli</taxon>
        <taxon>Bacillales</taxon>
        <taxon>Bacillaceae</taxon>
        <taxon>Bacillus</taxon>
    </lineage>
</organism>
<feature type="compositionally biased region" description="Basic and acidic residues" evidence="1">
    <location>
        <begin position="69"/>
        <end position="86"/>
    </location>
</feature>
<dbReference type="Pfam" id="PF02618">
    <property type="entry name" value="YceG"/>
    <property type="match status" value="1"/>
</dbReference>
<dbReference type="Gene3D" id="3.30.1490.480">
    <property type="entry name" value="Endolytic murein transglycosylase"/>
    <property type="match status" value="1"/>
</dbReference>
<dbReference type="Proteomes" id="UP000006867">
    <property type="component" value="Chromosome"/>
</dbReference>
<dbReference type="EMBL" id="CP002207">
    <property type="protein sequence ID" value="ADP33088.1"/>
    <property type="molecule type" value="Genomic_DNA"/>
</dbReference>